<feature type="compositionally biased region" description="Low complexity" evidence="1">
    <location>
        <begin position="16"/>
        <end position="34"/>
    </location>
</feature>
<dbReference type="Proteomes" id="UP000011991">
    <property type="component" value="Unassembled WGS sequence"/>
</dbReference>
<keyword evidence="3" id="KW-1185">Reference proteome</keyword>
<evidence type="ECO:0000313" key="2">
    <source>
        <dbReference type="EMBL" id="EMI18686.1"/>
    </source>
</evidence>
<dbReference type="EMBL" id="ANOG01000625">
    <property type="protein sequence ID" value="EMI18686.1"/>
    <property type="molecule type" value="Genomic_DNA"/>
</dbReference>
<protein>
    <submittedName>
        <fullName evidence="2">Uncharacterized protein</fullName>
    </submittedName>
</protein>
<dbReference type="PATRIC" id="fig|1265738.3.peg.4395"/>
<sequence length="49" mass="4992">MILSQSRDLFDDVNMAESAPASSAPISTAPAAPDADNELESTSEGPATL</sequence>
<dbReference type="AlphaFoldDB" id="M5RHL0"/>
<reference evidence="2 3" key="1">
    <citation type="journal article" date="2013" name="Mar. Genomics">
        <title>Expression of sulfatases in Rhodopirellula baltica and the diversity of sulfatases in the genus Rhodopirellula.</title>
        <authorList>
            <person name="Wegner C.E."/>
            <person name="Richter-Heitmann T."/>
            <person name="Klindworth A."/>
            <person name="Klockow C."/>
            <person name="Richter M."/>
            <person name="Achstetter T."/>
            <person name="Glockner F.O."/>
            <person name="Harder J."/>
        </authorList>
    </citation>
    <scope>NUCLEOTIDE SEQUENCE [LARGE SCALE GENOMIC DNA]</scope>
    <source>
        <strain evidence="2 3">SM1</strain>
    </source>
</reference>
<accession>M5RHL0</accession>
<feature type="region of interest" description="Disordered" evidence="1">
    <location>
        <begin position="1"/>
        <end position="49"/>
    </location>
</feature>
<proteinExistence type="predicted"/>
<evidence type="ECO:0000256" key="1">
    <source>
        <dbReference type="SAM" id="MobiDB-lite"/>
    </source>
</evidence>
<gene>
    <name evidence="2" type="ORF">RMSM_04380</name>
</gene>
<organism evidence="2 3">
    <name type="scientific">Rhodopirellula maiorica SM1</name>
    <dbReference type="NCBI Taxonomy" id="1265738"/>
    <lineage>
        <taxon>Bacteria</taxon>
        <taxon>Pseudomonadati</taxon>
        <taxon>Planctomycetota</taxon>
        <taxon>Planctomycetia</taxon>
        <taxon>Pirellulales</taxon>
        <taxon>Pirellulaceae</taxon>
        <taxon>Novipirellula</taxon>
    </lineage>
</organism>
<name>M5RHL0_9BACT</name>
<comment type="caution">
    <text evidence="2">The sequence shown here is derived from an EMBL/GenBank/DDBJ whole genome shotgun (WGS) entry which is preliminary data.</text>
</comment>
<dbReference type="RefSeq" id="WP_008700312.1">
    <property type="nucleotide sequence ID" value="NZ_ANOG01000625.1"/>
</dbReference>
<evidence type="ECO:0000313" key="3">
    <source>
        <dbReference type="Proteomes" id="UP000011991"/>
    </source>
</evidence>